<reference evidence="3" key="1">
    <citation type="submission" date="2016-10" db="EMBL/GenBank/DDBJ databases">
        <authorList>
            <person name="Varghese N."/>
            <person name="Submissions S."/>
        </authorList>
    </citation>
    <scope>NUCLEOTIDE SEQUENCE [LARGE SCALE GENOMIC DNA]</scope>
    <source>
        <strain evidence="3">CGMCC 4.2126</strain>
    </source>
</reference>
<dbReference type="GeneID" id="96302108"/>
<dbReference type="InterPro" id="IPR024344">
    <property type="entry name" value="MDMPI_metal-binding"/>
</dbReference>
<keyword evidence="3" id="KW-1185">Reference proteome</keyword>
<evidence type="ECO:0000313" key="3">
    <source>
        <dbReference type="Proteomes" id="UP000199111"/>
    </source>
</evidence>
<dbReference type="EMBL" id="FOQY01000031">
    <property type="protein sequence ID" value="SFK64929.1"/>
    <property type="molecule type" value="Genomic_DNA"/>
</dbReference>
<evidence type="ECO:0000313" key="2">
    <source>
        <dbReference type="EMBL" id="SFK64929.1"/>
    </source>
</evidence>
<dbReference type="AlphaFoldDB" id="A0A1I4BAB3"/>
<dbReference type="SUPFAM" id="SSF109854">
    <property type="entry name" value="DinB/YfiT-like putative metalloenzymes"/>
    <property type="match status" value="1"/>
</dbReference>
<evidence type="ECO:0000259" key="1">
    <source>
        <dbReference type="Pfam" id="PF11716"/>
    </source>
</evidence>
<protein>
    <submittedName>
        <fullName evidence="2">Mycothiol maleylpyruvate isomerase N-terminal domain-containing protein</fullName>
    </submittedName>
</protein>
<keyword evidence="2" id="KW-0413">Isomerase</keyword>
<keyword evidence="2" id="KW-0670">Pyruvate</keyword>
<name>A0A1I4BAB3_9ACTN</name>
<dbReference type="GO" id="GO:0016853">
    <property type="term" value="F:isomerase activity"/>
    <property type="evidence" value="ECO:0007669"/>
    <property type="project" value="UniProtKB-KW"/>
</dbReference>
<organism evidence="2 3">
    <name type="scientific">Streptosporangium canum</name>
    <dbReference type="NCBI Taxonomy" id="324952"/>
    <lineage>
        <taxon>Bacteria</taxon>
        <taxon>Bacillati</taxon>
        <taxon>Actinomycetota</taxon>
        <taxon>Actinomycetes</taxon>
        <taxon>Streptosporangiales</taxon>
        <taxon>Streptosporangiaceae</taxon>
        <taxon>Streptosporangium</taxon>
    </lineage>
</organism>
<feature type="domain" description="Mycothiol-dependent maleylpyruvate isomerase metal-binding" evidence="1">
    <location>
        <begin position="9"/>
        <end position="128"/>
    </location>
</feature>
<accession>A0A1I4BAB3</accession>
<dbReference type="Proteomes" id="UP000199111">
    <property type="component" value="Unassembled WGS sequence"/>
</dbReference>
<dbReference type="InterPro" id="IPR034660">
    <property type="entry name" value="DinB/YfiT-like"/>
</dbReference>
<gene>
    <name evidence="2" type="ORF">SAMN05216275_13120</name>
</gene>
<proteinExistence type="predicted"/>
<sequence>MDAKTVLQTADECRAFLESGLGRDWEKGIPGMEWTVAQAVAHISDTLLWYATDFAAGQRELSTMDLRVRPESPPADLAATLGTFATVVARVVQGAPAGARGWHPYGMADASGFAGMSCDEMLMHTYDASLGLELPFTPSAGLSEATLRRLFPWAPHDTDPWRTLLWANGRADLPGHPRQREWRWHCAPLEEWDGAAP</sequence>
<dbReference type="RefSeq" id="WP_093890694.1">
    <property type="nucleotide sequence ID" value="NZ_FOQY01000031.1"/>
</dbReference>
<dbReference type="Pfam" id="PF11716">
    <property type="entry name" value="MDMPI_N"/>
    <property type="match status" value="1"/>
</dbReference>
<dbReference type="GO" id="GO:0046872">
    <property type="term" value="F:metal ion binding"/>
    <property type="evidence" value="ECO:0007669"/>
    <property type="project" value="InterPro"/>
</dbReference>